<organism evidence="2 3">
    <name type="scientific">Gordonia neofelifaecis NRRL B-59395</name>
    <dbReference type="NCBI Taxonomy" id="644548"/>
    <lineage>
        <taxon>Bacteria</taxon>
        <taxon>Bacillati</taxon>
        <taxon>Actinomycetota</taxon>
        <taxon>Actinomycetes</taxon>
        <taxon>Mycobacteriales</taxon>
        <taxon>Gordoniaceae</taxon>
        <taxon>Gordonia</taxon>
    </lineage>
</organism>
<dbReference type="RefSeq" id="WP_009679736.1">
    <property type="nucleotide sequence ID" value="NZ_AEUD01000010.1"/>
</dbReference>
<evidence type="ECO:0000313" key="3">
    <source>
        <dbReference type="Proteomes" id="UP000035065"/>
    </source>
</evidence>
<dbReference type="STRING" id="644548.SCNU_12607"/>
<evidence type="ECO:0000259" key="1">
    <source>
        <dbReference type="Pfam" id="PF06259"/>
    </source>
</evidence>
<dbReference type="eggNOG" id="COG1075">
    <property type="taxonomic scope" value="Bacteria"/>
</dbReference>
<evidence type="ECO:0000313" key="2">
    <source>
        <dbReference type="EMBL" id="EGD54730.1"/>
    </source>
</evidence>
<dbReference type="AlphaFoldDB" id="F1YKT6"/>
<name>F1YKT6_9ACTN</name>
<dbReference type="ESTHER" id="9acto-f1ykt6">
    <property type="family name" value="Duf_1023"/>
</dbReference>
<gene>
    <name evidence="2" type="ORF">SCNU_12607</name>
</gene>
<dbReference type="EMBL" id="AEUD01000010">
    <property type="protein sequence ID" value="EGD54730.1"/>
    <property type="molecule type" value="Genomic_DNA"/>
</dbReference>
<dbReference type="InterPro" id="IPR010427">
    <property type="entry name" value="DUF1023"/>
</dbReference>
<sequence>MRGRTRRPAAIGMTGVAEVLGWPLDEMLAAATRFDTGGERVANTSDSIRRSSDLDPTWRGVTRQAADKRVDAETTALHRLERTLLDIARTTRDGHARLAAIRDRIASQLAAAQTSGFDVGDDGAVTHPDPSRRADAAYLTDRITGLLDEADAADVSLGTSLDALVRQLDGSGSLVPLPNGEYVDAADATFLLKLLPPEMIARYWASLNDAQRRDLIEAAPDVIGNLNGIDFADRAAANTRSIRDALTVEIQAGRGGGEKAGRLRELLAPADDPRHPGRKAPRSILGFRDEGNGHFIEMVGDLGPDATGVAVLVPGTGTGLHSVDDYRRRAVGLSRASGAPVIVYADGDLPQELIDTDLTPFENTAFDPGAAHRLAPRLVDFTGALDQQLAVSGLTLKTTLIGHSYGGSVVGTAEQLGIRADRIVYASSAGTGVESGPWKNANPEVQRYSLTPPGDPIHYAQVLGAPVHGGDPDTAPGVTRLDTGRYADGTVVEGRHAHSGYLDDPASGALRNIAAVVAGREVTPYVDRGPDIDARGQAEAIVDGLLDETLNLVSLVLPGR</sequence>
<dbReference type="InterPro" id="IPR036689">
    <property type="entry name" value="ESAT-6-like_sf"/>
</dbReference>
<dbReference type="SUPFAM" id="SSF140453">
    <property type="entry name" value="EsxAB dimer-like"/>
    <property type="match status" value="1"/>
</dbReference>
<dbReference type="Pfam" id="PF06259">
    <property type="entry name" value="Abhydrolase_8"/>
    <property type="match status" value="1"/>
</dbReference>
<keyword evidence="3" id="KW-1185">Reference proteome</keyword>
<comment type="caution">
    <text evidence="2">The sequence shown here is derived from an EMBL/GenBank/DDBJ whole genome shotgun (WGS) entry which is preliminary data.</text>
</comment>
<protein>
    <recommendedName>
        <fullName evidence="1">DUF1023 domain-containing protein</fullName>
    </recommendedName>
</protein>
<feature type="domain" description="DUF1023" evidence="1">
    <location>
        <begin position="293"/>
        <end position="459"/>
    </location>
</feature>
<proteinExistence type="predicted"/>
<accession>F1YKT6</accession>
<dbReference type="Proteomes" id="UP000035065">
    <property type="component" value="Unassembled WGS sequence"/>
</dbReference>
<reference evidence="2 3" key="1">
    <citation type="journal article" date="2011" name="J. Bacteriol.">
        <title>Draft Genome Sequence of Gordonia neofelifaecis NRRL B-59395, a Cholesterol-Degrading Actinomycete.</title>
        <authorList>
            <person name="Ge F."/>
            <person name="Li W."/>
            <person name="Chen G."/>
            <person name="Liu Y."/>
            <person name="Zhang G."/>
            <person name="Yong B."/>
            <person name="Wang Q."/>
            <person name="Wang N."/>
            <person name="Huang Z."/>
            <person name="Li W."/>
            <person name="Wang J."/>
            <person name="Wu C."/>
            <person name="Xie Q."/>
            <person name="Liu G."/>
        </authorList>
    </citation>
    <scope>NUCLEOTIDE SEQUENCE [LARGE SCALE GENOMIC DNA]</scope>
    <source>
        <strain evidence="2 3">NRRL B-59395</strain>
    </source>
</reference>